<dbReference type="EMBL" id="JASSZA010000023">
    <property type="protein sequence ID" value="KAK2082735.1"/>
    <property type="molecule type" value="Genomic_DNA"/>
</dbReference>
<dbReference type="Proteomes" id="UP001266305">
    <property type="component" value="Unassembled WGS sequence"/>
</dbReference>
<accession>A0ABQ9TDV1</accession>
<proteinExistence type="predicted"/>
<sequence length="154" mass="16670">MRVELCVWGKEALQAAEGLPQLWEMESEVQDLRFLISCGGLVLQPSWSDASPQIRLGDKLLLRDWGSSSGTGAEGRQREKGRRPGGHTVSFAMRYQTCLGPCWLSVGSGEQWVWARGGDISRSPEALGELAVQTCAGVMPVLAGPVPSPTSRFV</sequence>
<evidence type="ECO:0000256" key="1">
    <source>
        <dbReference type="SAM" id="MobiDB-lite"/>
    </source>
</evidence>
<keyword evidence="3" id="KW-1185">Reference proteome</keyword>
<feature type="region of interest" description="Disordered" evidence="1">
    <location>
        <begin position="67"/>
        <end position="86"/>
    </location>
</feature>
<evidence type="ECO:0000313" key="3">
    <source>
        <dbReference type="Proteomes" id="UP001266305"/>
    </source>
</evidence>
<name>A0ABQ9TDV1_SAGOE</name>
<protein>
    <submittedName>
        <fullName evidence="2">Uncharacterized protein</fullName>
    </submittedName>
</protein>
<reference evidence="2 3" key="1">
    <citation type="submission" date="2023-05" db="EMBL/GenBank/DDBJ databases">
        <title>B98-5 Cell Line De Novo Hybrid Assembly: An Optical Mapping Approach.</title>
        <authorList>
            <person name="Kananen K."/>
            <person name="Auerbach J.A."/>
            <person name="Kautto E."/>
            <person name="Blachly J.S."/>
        </authorList>
    </citation>
    <scope>NUCLEOTIDE SEQUENCE [LARGE SCALE GENOMIC DNA]</scope>
    <source>
        <strain evidence="2">B95-8</strain>
        <tissue evidence="2">Cell line</tissue>
    </source>
</reference>
<comment type="caution">
    <text evidence="2">The sequence shown here is derived from an EMBL/GenBank/DDBJ whole genome shotgun (WGS) entry which is preliminary data.</text>
</comment>
<gene>
    <name evidence="2" type="ORF">P7K49_037971</name>
</gene>
<evidence type="ECO:0000313" key="2">
    <source>
        <dbReference type="EMBL" id="KAK2082735.1"/>
    </source>
</evidence>
<organism evidence="2 3">
    <name type="scientific">Saguinus oedipus</name>
    <name type="common">Cotton-top tamarin</name>
    <name type="synonym">Oedipomidas oedipus</name>
    <dbReference type="NCBI Taxonomy" id="9490"/>
    <lineage>
        <taxon>Eukaryota</taxon>
        <taxon>Metazoa</taxon>
        <taxon>Chordata</taxon>
        <taxon>Craniata</taxon>
        <taxon>Vertebrata</taxon>
        <taxon>Euteleostomi</taxon>
        <taxon>Mammalia</taxon>
        <taxon>Eutheria</taxon>
        <taxon>Euarchontoglires</taxon>
        <taxon>Primates</taxon>
        <taxon>Haplorrhini</taxon>
        <taxon>Platyrrhini</taxon>
        <taxon>Cebidae</taxon>
        <taxon>Callitrichinae</taxon>
        <taxon>Saguinus</taxon>
    </lineage>
</organism>